<feature type="compositionally biased region" description="Polar residues" evidence="1">
    <location>
        <begin position="62"/>
        <end position="71"/>
    </location>
</feature>
<proteinExistence type="predicted"/>
<organism evidence="2 3">
    <name type="scientific">Brucella intermedia LMG 3301</name>
    <dbReference type="NCBI Taxonomy" id="641118"/>
    <lineage>
        <taxon>Bacteria</taxon>
        <taxon>Pseudomonadati</taxon>
        <taxon>Pseudomonadota</taxon>
        <taxon>Alphaproteobacteria</taxon>
        <taxon>Hyphomicrobiales</taxon>
        <taxon>Brucellaceae</taxon>
        <taxon>Brucella/Ochrobactrum group</taxon>
        <taxon>Brucella</taxon>
    </lineage>
</organism>
<dbReference type="AlphaFoldDB" id="C4WHN3"/>
<comment type="caution">
    <text evidence="2">The sequence shown here is derived from an EMBL/GenBank/DDBJ whole genome shotgun (WGS) entry which is preliminary data.</text>
</comment>
<feature type="region of interest" description="Disordered" evidence="1">
    <location>
        <begin position="58"/>
        <end position="78"/>
    </location>
</feature>
<dbReference type="Proteomes" id="UP000004386">
    <property type="component" value="Unassembled WGS sequence"/>
</dbReference>
<name>C4WHN3_9HYPH</name>
<evidence type="ECO:0000256" key="1">
    <source>
        <dbReference type="SAM" id="MobiDB-lite"/>
    </source>
</evidence>
<evidence type="ECO:0000313" key="2">
    <source>
        <dbReference type="EMBL" id="EEQ95685.1"/>
    </source>
</evidence>
<gene>
    <name evidence="2" type="ORF">OINT_1001075</name>
</gene>
<accession>C4WHN3</accession>
<sequence length="78" mass="8763">MPTRHNFSPVAIIRWFGAACTLSFRLRRTGPITVERFLSLGFINAGLLPIAGSLHSGDCQRSRTQSPVHQTETIEFHR</sequence>
<evidence type="ECO:0000313" key="3">
    <source>
        <dbReference type="Proteomes" id="UP000004386"/>
    </source>
</evidence>
<dbReference type="EMBL" id="ACQA01000001">
    <property type="protein sequence ID" value="EEQ95685.1"/>
    <property type="molecule type" value="Genomic_DNA"/>
</dbReference>
<dbReference type="HOGENOM" id="CLU_2618526_0_0_5"/>
<reference evidence="2 3" key="1">
    <citation type="submission" date="2009-05" db="EMBL/GenBank/DDBJ databases">
        <authorList>
            <person name="Setubal J.C."/>
            <person name="Boyle S."/>
            <person name="Crasta O.R."/>
            <person name="Gillespie J.J."/>
            <person name="Kenyon R.W."/>
            <person name="Lu J."/>
            <person name="Mane S."/>
            <person name="Nagrani S."/>
            <person name="Shallom J.M."/>
            <person name="Shallom S."/>
            <person name="Shukla M."/>
            <person name="Snyder E.E."/>
            <person name="Sobral B.W."/>
            <person name="Wattam A.R."/>
            <person name="Will R."/>
            <person name="Williams K."/>
            <person name="Yoo H."/>
            <person name="Munk C."/>
            <person name="Tapia R."/>
            <person name="Green L."/>
            <person name="Rogers Y."/>
            <person name="Detter J.C."/>
            <person name="Bruce D."/>
            <person name="Brettin T.S."/>
            <person name="Tsolis R."/>
        </authorList>
    </citation>
    <scope>NUCLEOTIDE SEQUENCE [LARGE SCALE GENOMIC DNA]</scope>
    <source>
        <strain evidence="2 3">LMG 3301</strain>
    </source>
</reference>
<protein>
    <submittedName>
        <fullName evidence="2">Uncharacterized protein</fullName>
    </submittedName>
</protein>